<keyword evidence="2" id="KW-0238">DNA-binding</keyword>
<feature type="domain" description="HTH araC/xylS-type" evidence="4">
    <location>
        <begin position="185"/>
        <end position="283"/>
    </location>
</feature>
<dbReference type="SUPFAM" id="SSF51215">
    <property type="entry name" value="Regulatory protein AraC"/>
    <property type="match status" value="1"/>
</dbReference>
<dbReference type="InterPro" id="IPR020449">
    <property type="entry name" value="Tscrpt_reg_AraC-type_HTH"/>
</dbReference>
<evidence type="ECO:0000259" key="4">
    <source>
        <dbReference type="PROSITE" id="PS01124"/>
    </source>
</evidence>
<accession>A0A3E1NU08</accession>
<dbReference type="Proteomes" id="UP000261174">
    <property type="component" value="Unassembled WGS sequence"/>
</dbReference>
<comment type="caution">
    <text evidence="5">The sequence shown here is derived from an EMBL/GenBank/DDBJ whole genome shotgun (WGS) entry which is preliminary data.</text>
</comment>
<evidence type="ECO:0000313" key="6">
    <source>
        <dbReference type="Proteomes" id="UP000261174"/>
    </source>
</evidence>
<dbReference type="RefSeq" id="WP_116857071.1">
    <property type="nucleotide sequence ID" value="NZ_QTJV01000015.1"/>
</dbReference>
<dbReference type="Pfam" id="PF12833">
    <property type="entry name" value="HTH_18"/>
    <property type="match status" value="1"/>
</dbReference>
<dbReference type="GO" id="GO:0043565">
    <property type="term" value="F:sequence-specific DNA binding"/>
    <property type="evidence" value="ECO:0007669"/>
    <property type="project" value="InterPro"/>
</dbReference>
<organism evidence="5 6">
    <name type="scientific">Chitinophaga silvisoli</name>
    <dbReference type="NCBI Taxonomy" id="2291814"/>
    <lineage>
        <taxon>Bacteria</taxon>
        <taxon>Pseudomonadati</taxon>
        <taxon>Bacteroidota</taxon>
        <taxon>Chitinophagia</taxon>
        <taxon>Chitinophagales</taxon>
        <taxon>Chitinophagaceae</taxon>
        <taxon>Chitinophaga</taxon>
    </lineage>
</organism>
<keyword evidence="6" id="KW-1185">Reference proteome</keyword>
<evidence type="ECO:0000256" key="1">
    <source>
        <dbReference type="ARBA" id="ARBA00023015"/>
    </source>
</evidence>
<dbReference type="AlphaFoldDB" id="A0A3E1NU08"/>
<dbReference type="PANTHER" id="PTHR43280">
    <property type="entry name" value="ARAC-FAMILY TRANSCRIPTIONAL REGULATOR"/>
    <property type="match status" value="1"/>
</dbReference>
<keyword evidence="1" id="KW-0805">Transcription regulation</keyword>
<reference evidence="5 6" key="1">
    <citation type="submission" date="2018-08" db="EMBL/GenBank/DDBJ databases">
        <title>Chitinophaga sp. K20C18050901, a novel bacterium isolated from forest soil.</title>
        <authorList>
            <person name="Wang C."/>
        </authorList>
    </citation>
    <scope>NUCLEOTIDE SEQUENCE [LARGE SCALE GENOMIC DNA]</scope>
    <source>
        <strain evidence="5 6">K20C18050901</strain>
    </source>
</reference>
<dbReference type="EMBL" id="QTJV01000015">
    <property type="protein sequence ID" value="RFM31324.1"/>
    <property type="molecule type" value="Genomic_DNA"/>
</dbReference>
<dbReference type="InterPro" id="IPR003313">
    <property type="entry name" value="AraC-bd"/>
</dbReference>
<protein>
    <submittedName>
        <fullName evidence="5">AraC family transcriptional regulator</fullName>
    </submittedName>
</protein>
<dbReference type="PANTHER" id="PTHR43280:SF32">
    <property type="entry name" value="TRANSCRIPTIONAL REGULATORY PROTEIN"/>
    <property type="match status" value="1"/>
</dbReference>
<dbReference type="Pfam" id="PF02311">
    <property type="entry name" value="AraC_binding"/>
    <property type="match status" value="1"/>
</dbReference>
<keyword evidence="3" id="KW-0804">Transcription</keyword>
<dbReference type="PROSITE" id="PS01124">
    <property type="entry name" value="HTH_ARAC_FAMILY_2"/>
    <property type="match status" value="1"/>
</dbReference>
<sequence>MHARITKYEFKAGLPVEFEIIPLEKLYRNHSDMLTMPHRTGFYHILWFQKGTPVHWVDFEPIQVQPGTLLFLNKDRVQRFDVHADAEGYAILFTGDFFSQDLKYLHGNILFNDLMKVAMVHVAPDNKPFSDLMALMQWELTHPKDAGQPHILHNLLHNFLLYAEREYRQQTFTELKKNADLDYLLLFREMLEKNYQTEKQVQFYARELLVTEKRLNTATGKTVGKTPKEMIDDRVMLEAKRLLAHTQDTIKEIGYTLGYDEPTNFIKYFKKHNGQTPVEFREQFTME</sequence>
<evidence type="ECO:0000256" key="2">
    <source>
        <dbReference type="ARBA" id="ARBA00023125"/>
    </source>
</evidence>
<dbReference type="InterPro" id="IPR009057">
    <property type="entry name" value="Homeodomain-like_sf"/>
</dbReference>
<dbReference type="OrthoDB" id="1096411at2"/>
<dbReference type="Gene3D" id="1.10.10.60">
    <property type="entry name" value="Homeodomain-like"/>
    <property type="match status" value="1"/>
</dbReference>
<dbReference type="InterPro" id="IPR037923">
    <property type="entry name" value="HTH-like"/>
</dbReference>
<proteinExistence type="predicted"/>
<dbReference type="SUPFAM" id="SSF46689">
    <property type="entry name" value="Homeodomain-like"/>
    <property type="match status" value="1"/>
</dbReference>
<gene>
    <name evidence="5" type="ORF">DXN04_29825</name>
</gene>
<dbReference type="PRINTS" id="PR00032">
    <property type="entry name" value="HTHARAC"/>
</dbReference>
<dbReference type="SMART" id="SM00342">
    <property type="entry name" value="HTH_ARAC"/>
    <property type="match status" value="1"/>
</dbReference>
<name>A0A3E1NU08_9BACT</name>
<evidence type="ECO:0000256" key="3">
    <source>
        <dbReference type="ARBA" id="ARBA00023163"/>
    </source>
</evidence>
<evidence type="ECO:0000313" key="5">
    <source>
        <dbReference type="EMBL" id="RFM31324.1"/>
    </source>
</evidence>
<dbReference type="GO" id="GO:0003700">
    <property type="term" value="F:DNA-binding transcription factor activity"/>
    <property type="evidence" value="ECO:0007669"/>
    <property type="project" value="InterPro"/>
</dbReference>
<dbReference type="InterPro" id="IPR018060">
    <property type="entry name" value="HTH_AraC"/>
</dbReference>